<accession>A0ABP7MWG4</accession>
<dbReference type="RefSeq" id="WP_344799435.1">
    <property type="nucleotide sequence ID" value="NZ_BAABBN010000007.1"/>
</dbReference>
<dbReference type="Proteomes" id="UP001501565">
    <property type="component" value="Unassembled WGS sequence"/>
</dbReference>
<keyword evidence="2" id="KW-1185">Reference proteome</keyword>
<evidence type="ECO:0000313" key="1">
    <source>
        <dbReference type="EMBL" id="GAA3931618.1"/>
    </source>
</evidence>
<gene>
    <name evidence="1" type="ORF">GCM10022277_30580</name>
</gene>
<sequence length="215" mass="24852">MVRLKRYFIVRSLQWLILISPVWLVVASTKISDDVKADFQQMLTDVRSLPELEKLERVNQYFNESVRFISDQRHWGVEDYWATPYESLQRRAGDCEDFSLAKYFSLIKAGVDPEKLRITYVKAIELKQAHMVLAYYSKPSAVPLVLDNLIPQIKPAPERRDLVPVYSFNGNGFWLNKMSGKTVRLGGASRVSMWAKFLDKMAEYDPMGLLEAPQP</sequence>
<evidence type="ECO:0008006" key="3">
    <source>
        <dbReference type="Google" id="ProtNLM"/>
    </source>
</evidence>
<dbReference type="EMBL" id="BAABBN010000007">
    <property type="protein sequence ID" value="GAA3931618.1"/>
    <property type="molecule type" value="Genomic_DNA"/>
</dbReference>
<dbReference type="Gene3D" id="3.10.620.30">
    <property type="match status" value="1"/>
</dbReference>
<dbReference type="InterPro" id="IPR038765">
    <property type="entry name" value="Papain-like_cys_pep_sf"/>
</dbReference>
<dbReference type="PANTHER" id="PTHR39327">
    <property type="match status" value="1"/>
</dbReference>
<evidence type="ECO:0000313" key="2">
    <source>
        <dbReference type="Proteomes" id="UP001501565"/>
    </source>
</evidence>
<name>A0ABP7MWG4_9GAMM</name>
<dbReference type="SUPFAM" id="SSF54001">
    <property type="entry name" value="Cysteine proteinases"/>
    <property type="match status" value="1"/>
</dbReference>
<comment type="caution">
    <text evidence="1">The sequence shown here is derived from an EMBL/GenBank/DDBJ whole genome shotgun (WGS) entry which is preliminary data.</text>
</comment>
<organism evidence="1 2">
    <name type="scientific">Litoribacillus peritrichatus</name>
    <dbReference type="NCBI Taxonomy" id="718191"/>
    <lineage>
        <taxon>Bacteria</taxon>
        <taxon>Pseudomonadati</taxon>
        <taxon>Pseudomonadota</taxon>
        <taxon>Gammaproteobacteria</taxon>
        <taxon>Oceanospirillales</taxon>
        <taxon>Oceanospirillaceae</taxon>
        <taxon>Litoribacillus</taxon>
    </lineage>
</organism>
<proteinExistence type="predicted"/>
<dbReference type="InterPro" id="IPR010319">
    <property type="entry name" value="Transglutaminase-like_Cys_pept"/>
</dbReference>
<dbReference type="PANTHER" id="PTHR39327:SF1">
    <property type="entry name" value="BLR5470 PROTEIN"/>
    <property type="match status" value="1"/>
</dbReference>
<dbReference type="Pfam" id="PF06035">
    <property type="entry name" value="Peptidase_C93"/>
    <property type="match status" value="1"/>
</dbReference>
<reference evidence="2" key="1">
    <citation type="journal article" date="2019" name="Int. J. Syst. Evol. Microbiol.">
        <title>The Global Catalogue of Microorganisms (GCM) 10K type strain sequencing project: providing services to taxonomists for standard genome sequencing and annotation.</title>
        <authorList>
            <consortium name="The Broad Institute Genomics Platform"/>
            <consortium name="The Broad Institute Genome Sequencing Center for Infectious Disease"/>
            <person name="Wu L."/>
            <person name="Ma J."/>
        </authorList>
    </citation>
    <scope>NUCLEOTIDE SEQUENCE [LARGE SCALE GENOMIC DNA]</scope>
    <source>
        <strain evidence="2">JCM 17551</strain>
    </source>
</reference>
<protein>
    <recommendedName>
        <fullName evidence="3">Transglutaminase</fullName>
    </recommendedName>
</protein>